<keyword evidence="3 7" id="KW-0812">Transmembrane</keyword>
<keyword evidence="4 7" id="KW-1133">Transmembrane helix</keyword>
<evidence type="ECO:0000259" key="9">
    <source>
        <dbReference type="Pfam" id="PF03772"/>
    </source>
</evidence>
<dbReference type="GO" id="GO:0005886">
    <property type="term" value="C:plasma membrane"/>
    <property type="evidence" value="ECO:0007669"/>
    <property type="project" value="UniProtKB-SubCell"/>
</dbReference>
<keyword evidence="2" id="KW-1003">Cell membrane</keyword>
<evidence type="ECO:0000256" key="6">
    <source>
        <dbReference type="SAM" id="MobiDB-lite"/>
    </source>
</evidence>
<evidence type="ECO:0000256" key="5">
    <source>
        <dbReference type="ARBA" id="ARBA00023136"/>
    </source>
</evidence>
<feature type="transmembrane region" description="Helical" evidence="7">
    <location>
        <begin position="358"/>
        <end position="379"/>
    </location>
</feature>
<comment type="subcellular location">
    <subcellularLocation>
        <location evidence="1">Cell membrane</location>
        <topology evidence="1">Multi-pass membrane protein</topology>
    </subcellularLocation>
</comment>
<evidence type="ECO:0000256" key="4">
    <source>
        <dbReference type="ARBA" id="ARBA00022989"/>
    </source>
</evidence>
<evidence type="ECO:0000256" key="7">
    <source>
        <dbReference type="SAM" id="Phobius"/>
    </source>
</evidence>
<dbReference type="EMBL" id="CZKB01000019">
    <property type="protein sequence ID" value="CUR61653.1"/>
    <property type="molecule type" value="Genomic_DNA"/>
</dbReference>
<evidence type="ECO:0000256" key="2">
    <source>
        <dbReference type="ARBA" id="ARBA00022475"/>
    </source>
</evidence>
<feature type="transmembrane region" description="Helical" evidence="7">
    <location>
        <begin position="261"/>
        <end position="279"/>
    </location>
</feature>
<reference evidence="10" key="1">
    <citation type="submission" date="2015-08" db="EMBL/GenBank/DDBJ databases">
        <authorList>
            <person name="Babu N.S."/>
            <person name="Beckwith C.J."/>
            <person name="Beseler K.G."/>
            <person name="Brison A."/>
            <person name="Carone J.V."/>
            <person name="Caskin T.P."/>
            <person name="Diamond M."/>
            <person name="Durham M.E."/>
            <person name="Foxe J.M."/>
            <person name="Go M."/>
            <person name="Henderson B.A."/>
            <person name="Jones I.B."/>
            <person name="McGettigan J.A."/>
            <person name="Micheletti S.J."/>
            <person name="Nasrallah M.E."/>
            <person name="Ortiz D."/>
            <person name="Piller C.R."/>
            <person name="Privatt S.R."/>
            <person name="Schneider S.L."/>
            <person name="Sharp S."/>
            <person name="Smith T.C."/>
            <person name="Stanton J.D."/>
            <person name="Ullery H.E."/>
            <person name="Wilson R.J."/>
            <person name="Serrano M.G."/>
            <person name="Buck G."/>
            <person name="Lee V."/>
            <person name="Wang Y."/>
            <person name="Carvalho R."/>
            <person name="Voegtly L."/>
            <person name="Shi R."/>
            <person name="Duckworth R."/>
            <person name="Johnson A."/>
            <person name="Loviza R."/>
            <person name="Walstead R."/>
            <person name="Shah Z."/>
            <person name="Kiflezghi M."/>
            <person name="Wade K."/>
            <person name="Ball S.L."/>
            <person name="Bradley K.W."/>
            <person name="Asai D.J."/>
            <person name="Bowman C.A."/>
            <person name="Russell D.A."/>
            <person name="Pope W.H."/>
            <person name="Jacobs-Sera D."/>
            <person name="Hendrix R.W."/>
            <person name="Hatfull G.F."/>
        </authorList>
    </citation>
    <scope>NUCLEOTIDE SEQUENCE</scope>
</reference>
<feature type="domain" description="Metallo-beta-lactamase" evidence="8">
    <location>
        <begin position="515"/>
        <end position="700"/>
    </location>
</feature>
<dbReference type="AlphaFoldDB" id="A0A2P2CI34"/>
<evidence type="ECO:0000256" key="3">
    <source>
        <dbReference type="ARBA" id="ARBA00022692"/>
    </source>
</evidence>
<dbReference type="NCBIfam" id="TIGR00360">
    <property type="entry name" value="ComEC_N-term"/>
    <property type="match status" value="1"/>
</dbReference>
<feature type="transmembrane region" description="Helical" evidence="7">
    <location>
        <begin position="233"/>
        <end position="255"/>
    </location>
</feature>
<dbReference type="Pfam" id="PF00753">
    <property type="entry name" value="Lactamase_B"/>
    <property type="match status" value="1"/>
</dbReference>
<sequence>MPDLRAVALGVGAWAGALLVLALPGAAALGSVLGVAVLVVVGVARRWWSLAWLGPLAALVAVAGVAALQLAVVATSPLARLAADEAVATLRIDLTSDTRVVAGQYGDLQVVRGRVTRLEGRGSAWSLDASVVVMADAAWPRHPLGTTVETAARLVPGDGDVAALVRPVGEPRVLAEPDVWWDAAAAVRRSVRAAVAGRDADARELVPALVVGDDGGLDPDLADDFRTTGLTHLLAVSGTNLTLVVGFLIIVGRWAGVRGRWLHALAAVGIAGFVLTARAEPSVVRAAAMGTVALVGMGRNGRSRGTRGLGVAVLLLLLVWPRLATTAGFALSVLATAGILLLAPGWRDALARWTPRWVAEAVSVPLAAQVACTPVVAALSGQVSLVAVAANLLAAPAVAPATVLGLAGGLLGLLWAPAGVLVAAPAAWSAGWIITVARWGAGIPTAAVAWGTGPLALALLTALCLAMVVLAPRVLRHPSTSLASTGLLVVAMLVRPPSIGWPPEGWVLAMCDVGQGDGLVLRAAEHVAVVVDAGPDPAAMDACLDRLAVTSVPLLVLTHFHADHVGGTAGVGEGRRVGDVEGTALLDPAAGVREVATVLGRDPAPPAYGITRTVGEVTLQEVWPRPGARLDGSGESAPNNASVVLLAQVRGLRILLTGDVEPSAQAALARDLPGLRVDVLKVPHHGSRHQDLDWLTALGARVALVSVGEHNDYGHPAPDVLAALTAAGTRVWRTDLAGDVAVVVRDGEVGVVARDQGVRPVRTRLWVGSPRIAAPWHAPPPPRRSSATSSS</sequence>
<proteinExistence type="predicted"/>
<feature type="domain" description="ComEC/Rec2-related protein" evidence="9">
    <location>
        <begin position="209"/>
        <end position="471"/>
    </location>
</feature>
<organism evidence="10">
    <name type="scientific">metagenome</name>
    <dbReference type="NCBI Taxonomy" id="256318"/>
    <lineage>
        <taxon>unclassified sequences</taxon>
        <taxon>metagenomes</taxon>
    </lineage>
</organism>
<evidence type="ECO:0000256" key="1">
    <source>
        <dbReference type="ARBA" id="ARBA00004651"/>
    </source>
</evidence>
<feature type="region of interest" description="Disordered" evidence="6">
    <location>
        <begin position="772"/>
        <end position="791"/>
    </location>
</feature>
<feature type="transmembrane region" description="Helical" evidence="7">
    <location>
        <begin position="52"/>
        <end position="73"/>
    </location>
</feature>
<dbReference type="InterPro" id="IPR036866">
    <property type="entry name" value="RibonucZ/Hydroxyglut_hydro"/>
</dbReference>
<dbReference type="Gene3D" id="3.60.15.10">
    <property type="entry name" value="Ribonuclease Z/Hydroxyacylglutathione hydrolase-like"/>
    <property type="match status" value="1"/>
</dbReference>
<dbReference type="SUPFAM" id="SSF56281">
    <property type="entry name" value="Metallo-hydrolase/oxidoreductase"/>
    <property type="match status" value="1"/>
</dbReference>
<gene>
    <name evidence="10" type="ORF">NOCA1260091</name>
</gene>
<dbReference type="PANTHER" id="PTHR30619:SF1">
    <property type="entry name" value="RECOMBINATION PROTEIN 2"/>
    <property type="match status" value="1"/>
</dbReference>
<feature type="transmembrane region" description="Helical" evidence="7">
    <location>
        <begin position="413"/>
        <end position="435"/>
    </location>
</feature>
<name>A0A2P2CI34_9ZZZZ</name>
<feature type="transmembrane region" description="Helical" evidence="7">
    <location>
        <begin position="385"/>
        <end position="406"/>
    </location>
</feature>
<feature type="transmembrane region" description="Helical" evidence="7">
    <location>
        <begin position="329"/>
        <end position="346"/>
    </location>
</feature>
<dbReference type="Pfam" id="PF03772">
    <property type="entry name" value="Competence"/>
    <property type="match status" value="1"/>
</dbReference>
<protein>
    <submittedName>
        <fullName evidence="10">DNA internalization-related competence protein ComEC/Rec2</fullName>
    </submittedName>
</protein>
<feature type="transmembrane region" description="Helical" evidence="7">
    <location>
        <begin position="447"/>
        <end position="471"/>
    </location>
</feature>
<dbReference type="PANTHER" id="PTHR30619">
    <property type="entry name" value="DNA INTERNALIZATION/COMPETENCE PROTEIN COMEC/REC2"/>
    <property type="match status" value="1"/>
</dbReference>
<evidence type="ECO:0000313" key="10">
    <source>
        <dbReference type="EMBL" id="CUR61653.1"/>
    </source>
</evidence>
<dbReference type="InterPro" id="IPR001279">
    <property type="entry name" value="Metallo-B-lactamas"/>
</dbReference>
<dbReference type="InterPro" id="IPR004477">
    <property type="entry name" value="ComEC_N"/>
</dbReference>
<accession>A0A2P2CI34</accession>
<dbReference type="InterPro" id="IPR052159">
    <property type="entry name" value="Competence_DNA_uptake"/>
</dbReference>
<evidence type="ECO:0000259" key="8">
    <source>
        <dbReference type="Pfam" id="PF00753"/>
    </source>
</evidence>
<keyword evidence="5 7" id="KW-0472">Membrane</keyword>